<dbReference type="InterPro" id="IPR051793">
    <property type="entry name" value="NADH:flavin_oxidoreductase"/>
</dbReference>
<comment type="cofactor">
    <cofactor evidence="1">
        <name>FMN</name>
        <dbReference type="ChEBI" id="CHEBI:58210"/>
    </cofactor>
</comment>
<comment type="cofactor">
    <cofactor evidence="2">
        <name>[4Fe-4S] cluster</name>
        <dbReference type="ChEBI" id="CHEBI:49883"/>
    </cofactor>
</comment>
<dbReference type="PRINTS" id="PR00368">
    <property type="entry name" value="FADPNR"/>
</dbReference>
<dbReference type="InterPro" id="IPR001155">
    <property type="entry name" value="OxRdtase_FMN_N"/>
</dbReference>
<dbReference type="RefSeq" id="WP_006166006.1">
    <property type="nucleotide sequence ID" value="NZ_AOIN01000023.1"/>
</dbReference>
<dbReference type="SUPFAM" id="SSF51395">
    <property type="entry name" value="FMN-linked oxidoreductases"/>
    <property type="match status" value="1"/>
</dbReference>
<dbReference type="PANTHER" id="PTHR42917:SF2">
    <property type="entry name" value="2,4-DIENOYL-COA REDUCTASE [(2E)-ENOYL-COA-PRODUCING]"/>
    <property type="match status" value="1"/>
</dbReference>
<evidence type="ECO:0000256" key="5">
    <source>
        <dbReference type="ARBA" id="ARBA00022643"/>
    </source>
</evidence>
<evidence type="ECO:0000256" key="6">
    <source>
        <dbReference type="ARBA" id="ARBA00022723"/>
    </source>
</evidence>
<keyword evidence="8" id="KW-0408">Iron</keyword>
<dbReference type="PRINTS" id="PR00469">
    <property type="entry name" value="PNDRDTASEII"/>
</dbReference>
<name>M0B3D5_9EURY</name>
<dbReference type="SUPFAM" id="SSF51971">
    <property type="entry name" value="Nucleotide-binding domain"/>
    <property type="match status" value="1"/>
</dbReference>
<comment type="caution">
    <text evidence="13">The sequence shown here is derived from an EMBL/GenBank/DDBJ whole genome shotgun (WGS) entry which is preliminary data.</text>
</comment>
<dbReference type="GO" id="GO:0033543">
    <property type="term" value="P:fatty acid beta-oxidation, unsaturated, even number, reductase/isomerase pathway"/>
    <property type="evidence" value="ECO:0007669"/>
    <property type="project" value="TreeGrafter"/>
</dbReference>
<evidence type="ECO:0000256" key="1">
    <source>
        <dbReference type="ARBA" id="ARBA00001917"/>
    </source>
</evidence>
<dbReference type="InterPro" id="IPR023753">
    <property type="entry name" value="FAD/NAD-binding_dom"/>
</dbReference>
<evidence type="ECO:0000256" key="10">
    <source>
        <dbReference type="SAM" id="MobiDB-lite"/>
    </source>
</evidence>
<dbReference type="EMBL" id="AOIN01000023">
    <property type="protein sequence ID" value="ELZ04753.1"/>
    <property type="molecule type" value="Genomic_DNA"/>
</dbReference>
<protein>
    <submittedName>
        <fullName evidence="13">2,4-dienoyl-CoA reductase</fullName>
    </submittedName>
</protein>
<dbReference type="InterPro" id="IPR036188">
    <property type="entry name" value="FAD/NAD-bd_sf"/>
</dbReference>
<dbReference type="InterPro" id="IPR013785">
    <property type="entry name" value="Aldolase_TIM"/>
</dbReference>
<dbReference type="Gene3D" id="3.20.20.70">
    <property type="entry name" value="Aldolase class I"/>
    <property type="match status" value="1"/>
</dbReference>
<sequence length="680" mass="72696">MGRESLFDPLAIGGVTLRNRIMSSGHQTTLVSDHLPTEDFTAYHRARAQGGAGLIVLEAHAVDESGLLTSHTIDASRDAIVDAYEPVAEQLHDDGAVVFAQLFHGGRERYTGDYAPPAPAPSDTPTDRLKVIPRPLTTAEVRELIDSFAAAAERMDRAGLDGVEIVGSHSYLPAQFWSPHLNDRTDEYGGDLESRCRFTVDIATQINERTSDGFVVGVRLSAEERHRRGLDFSETVPIIEHIDAACDLDYWSVVVGSSSTHRSCSYIVPPATKDHGVVEQPGRAVKDLVDVPVIVTSRINEPEIGDRLIREGAADVVGMTRALIADPAMPQKVASGNREDITPCVACNQGCIGRYQAGLPIRCTVNPETGREREFADDEAVETASAVTVVGGGPAGLVCATTAAERGHDVTLLEQADQLGGQVRHYAYLSHRGAFGEWIDTLATRAADAGVDVQLETRFEPANLGTADADDSTDAVVLATGASGRVPDIPIVDDAQVLTPGDVLADTDSVRGDAVLVSDWDGNEAALDVAMACSESDRADSVELATATYSPGENVQQYVQNQLLGTLSDRGVTFTPNTRVAAIGDADADASRTDTDANRAGTSSTGTATEVVLENIHSETRERRDDIDVVVFAHRGDVAYGPFREAATQTDVPVHRVGDAWAPRSLDEAVREGYELGREL</sequence>
<evidence type="ECO:0000259" key="12">
    <source>
        <dbReference type="Pfam" id="PF07992"/>
    </source>
</evidence>
<reference evidence="13 14" key="1">
    <citation type="journal article" date="2014" name="PLoS Genet.">
        <title>Phylogenetically driven sequencing of extremely halophilic archaea reveals strategies for static and dynamic osmo-response.</title>
        <authorList>
            <person name="Becker E.A."/>
            <person name="Seitzer P.M."/>
            <person name="Tritt A."/>
            <person name="Larsen D."/>
            <person name="Krusor M."/>
            <person name="Yao A.I."/>
            <person name="Wu D."/>
            <person name="Madern D."/>
            <person name="Eisen J.A."/>
            <person name="Darling A.E."/>
            <person name="Facciotti M.T."/>
        </authorList>
    </citation>
    <scope>NUCLEOTIDE SEQUENCE [LARGE SCALE GENOMIC DNA]</scope>
    <source>
        <strain evidence="13 14">JCM 10990</strain>
    </source>
</reference>
<dbReference type="PATRIC" id="fig|1227492.4.peg.604"/>
<dbReference type="GO" id="GO:0008670">
    <property type="term" value="F:2,4-dienoyl-CoA reductase (NADPH) activity"/>
    <property type="evidence" value="ECO:0007669"/>
    <property type="project" value="TreeGrafter"/>
</dbReference>
<dbReference type="GO" id="GO:0051536">
    <property type="term" value="F:iron-sulfur cluster binding"/>
    <property type="evidence" value="ECO:0007669"/>
    <property type="project" value="UniProtKB-KW"/>
</dbReference>
<dbReference type="STRING" id="1227492.C482_03126"/>
<dbReference type="GO" id="GO:0010181">
    <property type="term" value="F:FMN binding"/>
    <property type="evidence" value="ECO:0007669"/>
    <property type="project" value="InterPro"/>
</dbReference>
<dbReference type="SUPFAM" id="SSF51905">
    <property type="entry name" value="FAD/NAD(P)-binding domain"/>
    <property type="match status" value="1"/>
</dbReference>
<evidence type="ECO:0000313" key="14">
    <source>
        <dbReference type="Proteomes" id="UP000011693"/>
    </source>
</evidence>
<evidence type="ECO:0000313" key="13">
    <source>
        <dbReference type="EMBL" id="ELZ04753.1"/>
    </source>
</evidence>
<keyword evidence="14" id="KW-1185">Reference proteome</keyword>
<feature type="domain" description="FAD/NAD(P)-binding" evidence="12">
    <location>
        <begin position="387"/>
        <end position="595"/>
    </location>
</feature>
<dbReference type="Proteomes" id="UP000011693">
    <property type="component" value="Unassembled WGS sequence"/>
</dbReference>
<keyword evidence="9" id="KW-0411">Iron-sulfur</keyword>
<evidence type="ECO:0000256" key="9">
    <source>
        <dbReference type="ARBA" id="ARBA00023014"/>
    </source>
</evidence>
<keyword evidence="4" id="KW-0285">Flavoprotein</keyword>
<evidence type="ECO:0000256" key="3">
    <source>
        <dbReference type="ARBA" id="ARBA00011048"/>
    </source>
</evidence>
<proteinExistence type="inferred from homology"/>
<organism evidence="13 14">
    <name type="scientific">Natrialba chahannaoensis JCM 10990</name>
    <dbReference type="NCBI Taxonomy" id="1227492"/>
    <lineage>
        <taxon>Archaea</taxon>
        <taxon>Methanobacteriati</taxon>
        <taxon>Methanobacteriota</taxon>
        <taxon>Stenosarchaea group</taxon>
        <taxon>Halobacteria</taxon>
        <taxon>Halobacteriales</taxon>
        <taxon>Natrialbaceae</taxon>
        <taxon>Natrialba</taxon>
    </lineage>
</organism>
<dbReference type="AlphaFoldDB" id="M0B3D5"/>
<gene>
    <name evidence="13" type="ORF">C482_03126</name>
</gene>
<evidence type="ECO:0000256" key="7">
    <source>
        <dbReference type="ARBA" id="ARBA00023002"/>
    </source>
</evidence>
<evidence type="ECO:0000256" key="8">
    <source>
        <dbReference type="ARBA" id="ARBA00023004"/>
    </source>
</evidence>
<dbReference type="PANTHER" id="PTHR42917">
    <property type="entry name" value="2,4-DIENOYL-COA REDUCTASE"/>
    <property type="match status" value="1"/>
</dbReference>
<dbReference type="Pfam" id="PF07992">
    <property type="entry name" value="Pyr_redox_2"/>
    <property type="match status" value="1"/>
</dbReference>
<keyword evidence="5" id="KW-0288">FMN</keyword>
<dbReference type="Pfam" id="PF00724">
    <property type="entry name" value="Oxidored_FMN"/>
    <property type="match status" value="1"/>
</dbReference>
<dbReference type="Gene3D" id="3.40.50.720">
    <property type="entry name" value="NAD(P)-binding Rossmann-like Domain"/>
    <property type="match status" value="1"/>
</dbReference>
<evidence type="ECO:0000256" key="2">
    <source>
        <dbReference type="ARBA" id="ARBA00001966"/>
    </source>
</evidence>
<evidence type="ECO:0000256" key="4">
    <source>
        <dbReference type="ARBA" id="ARBA00022630"/>
    </source>
</evidence>
<accession>M0B3D5</accession>
<dbReference type="GO" id="GO:0046872">
    <property type="term" value="F:metal ion binding"/>
    <property type="evidence" value="ECO:0007669"/>
    <property type="project" value="UniProtKB-KW"/>
</dbReference>
<feature type="region of interest" description="Disordered" evidence="10">
    <location>
        <begin position="585"/>
        <end position="606"/>
    </location>
</feature>
<comment type="similarity">
    <text evidence="3">In the N-terminal section; belongs to the NADH:flavin oxidoreductase/NADH oxidase family.</text>
</comment>
<evidence type="ECO:0000259" key="11">
    <source>
        <dbReference type="Pfam" id="PF00724"/>
    </source>
</evidence>
<dbReference type="Gene3D" id="3.50.50.60">
    <property type="entry name" value="FAD/NAD(P)-binding domain"/>
    <property type="match status" value="1"/>
</dbReference>
<keyword evidence="7" id="KW-0560">Oxidoreductase</keyword>
<feature type="domain" description="NADH:flavin oxidoreductase/NADH oxidase N-terminal" evidence="11">
    <location>
        <begin position="5"/>
        <end position="337"/>
    </location>
</feature>
<keyword evidence="6" id="KW-0479">Metal-binding</keyword>
<dbReference type="OrthoDB" id="24876at2157"/>